<evidence type="ECO:0000313" key="2">
    <source>
        <dbReference type="EMBL" id="MBW6532903.1"/>
    </source>
</evidence>
<reference evidence="2 3" key="1">
    <citation type="submission" date="2021-07" db="EMBL/GenBank/DDBJ databases">
        <title>Sphingomonas sp.</title>
        <authorList>
            <person name="Feng G."/>
            <person name="Li J."/>
            <person name="Pan M."/>
        </authorList>
    </citation>
    <scope>NUCLEOTIDE SEQUENCE [LARGE SCALE GENOMIC DNA]</scope>
    <source>
        <strain evidence="2 3">RRHST34</strain>
    </source>
</reference>
<name>A0ABS7BTH6_9SPHN</name>
<dbReference type="EMBL" id="JAHXZN010000011">
    <property type="protein sequence ID" value="MBW6532903.1"/>
    <property type="molecule type" value="Genomic_DNA"/>
</dbReference>
<feature type="region of interest" description="Disordered" evidence="1">
    <location>
        <begin position="43"/>
        <end position="83"/>
    </location>
</feature>
<dbReference type="RefSeq" id="WP_219750488.1">
    <property type="nucleotide sequence ID" value="NZ_JAHXZN010000011.1"/>
</dbReference>
<sequence>MRWIASAGMRAISARLETRRPLRSVTGPSSPRPPLLAVCAPMAPSSASTSSAPNALMSAARKTRSGRTSATIDPRARPPATTISSSLPAVSAAEASSAVEGACAIAPPAAIVVHSPTANPFFALTVTPRVRLVGGG</sequence>
<gene>
    <name evidence="2" type="ORF">KZ820_19340</name>
</gene>
<keyword evidence="3" id="KW-1185">Reference proteome</keyword>
<organism evidence="2 3">
    <name type="scientific">Sphingomonas citri</name>
    <dbReference type="NCBI Taxonomy" id="2862499"/>
    <lineage>
        <taxon>Bacteria</taxon>
        <taxon>Pseudomonadati</taxon>
        <taxon>Pseudomonadota</taxon>
        <taxon>Alphaproteobacteria</taxon>
        <taxon>Sphingomonadales</taxon>
        <taxon>Sphingomonadaceae</taxon>
        <taxon>Sphingomonas</taxon>
    </lineage>
</organism>
<evidence type="ECO:0000313" key="3">
    <source>
        <dbReference type="Proteomes" id="UP000759103"/>
    </source>
</evidence>
<evidence type="ECO:0000256" key="1">
    <source>
        <dbReference type="SAM" id="MobiDB-lite"/>
    </source>
</evidence>
<protein>
    <submittedName>
        <fullName evidence="2">Uncharacterized protein</fullName>
    </submittedName>
</protein>
<proteinExistence type="predicted"/>
<comment type="caution">
    <text evidence="2">The sequence shown here is derived from an EMBL/GenBank/DDBJ whole genome shotgun (WGS) entry which is preliminary data.</text>
</comment>
<accession>A0ABS7BTH6</accession>
<dbReference type="Proteomes" id="UP000759103">
    <property type="component" value="Unassembled WGS sequence"/>
</dbReference>
<feature type="compositionally biased region" description="Low complexity" evidence="1">
    <location>
        <begin position="43"/>
        <end position="55"/>
    </location>
</feature>